<dbReference type="InterPro" id="IPR004651">
    <property type="entry name" value="HisF"/>
</dbReference>
<dbReference type="GO" id="GO:0000107">
    <property type="term" value="F:imidazoleglycerol-phosphate synthase activity"/>
    <property type="evidence" value="ECO:0007669"/>
    <property type="project" value="InterPro"/>
</dbReference>
<evidence type="ECO:0000256" key="1">
    <source>
        <dbReference type="ARBA" id="ARBA00005091"/>
    </source>
</evidence>
<evidence type="ECO:0000256" key="11">
    <source>
        <dbReference type="RuleBase" id="RU003657"/>
    </source>
</evidence>
<dbReference type="Gene3D" id="3.20.20.70">
    <property type="entry name" value="Aldolase class I"/>
    <property type="match status" value="1"/>
</dbReference>
<dbReference type="SUPFAM" id="SSF51366">
    <property type="entry name" value="Ribulose-phoshate binding barrel"/>
    <property type="match status" value="1"/>
</dbReference>
<dbReference type="GO" id="GO:0000105">
    <property type="term" value="P:L-histidine biosynthetic process"/>
    <property type="evidence" value="ECO:0007669"/>
    <property type="project" value="UniProtKB-KW"/>
</dbReference>
<organism evidence="12 13">
    <name type="scientific">Polynucleobacter paneuropaeus</name>
    <dbReference type="NCBI Taxonomy" id="2527775"/>
    <lineage>
        <taxon>Bacteria</taxon>
        <taxon>Pseudomonadati</taxon>
        <taxon>Pseudomonadota</taxon>
        <taxon>Betaproteobacteria</taxon>
        <taxon>Burkholderiales</taxon>
        <taxon>Burkholderiaceae</taxon>
        <taxon>Polynucleobacter</taxon>
    </lineage>
</organism>
<dbReference type="EC" id="4.3.2.10" evidence="4"/>
<dbReference type="PANTHER" id="PTHR21235">
    <property type="entry name" value="IMIDAZOLE GLYCEROL PHOSPHATE SYNTHASE SUBUNIT HISF/H IGP SYNTHASE SUBUNIT HISF/H"/>
    <property type="match status" value="1"/>
</dbReference>
<comment type="pathway">
    <text evidence="1">Amino-acid biosynthesis; L-histidine biosynthesis; L-histidine from 5-phospho-alpha-D-ribose 1-diphosphate: step 5/9.</text>
</comment>
<comment type="similarity">
    <text evidence="2 11">Belongs to the HisA/HisF family.</text>
</comment>
<accession>A0A9Q2ZWI2</accession>
<dbReference type="Proteomes" id="UP000783102">
    <property type="component" value="Unassembled WGS sequence"/>
</dbReference>
<comment type="subunit">
    <text evidence="3">Heterodimer of HisH and HisF.</text>
</comment>
<comment type="caution">
    <text evidence="12">The sequence shown here is derived from an EMBL/GenBank/DDBJ whole genome shotgun (WGS) entry which is preliminary data.</text>
</comment>
<reference evidence="12" key="1">
    <citation type="journal article" date="2021" name="Genome Biol. Evol.">
        <title>Continental-Scale Gene Flow Prevents Allopatric Divergence of Pelagic Freshwater Bacteria.</title>
        <authorList>
            <person name="Hoetzinger M."/>
            <person name="Pitt A."/>
            <person name="Huemer A."/>
            <person name="Hahn M.W."/>
        </authorList>
    </citation>
    <scope>NUCLEOTIDE SEQUENCE</scope>
    <source>
        <strain evidence="12">SM1-W8</strain>
    </source>
</reference>
<protein>
    <recommendedName>
        <fullName evidence="4">imidazole glycerol-phosphate synthase</fullName>
        <ecNumber evidence="4">4.3.2.10</ecNumber>
    </recommendedName>
    <alternativeName>
        <fullName evidence="9">IGP synthase cyclase subunit</fullName>
    </alternativeName>
</protein>
<evidence type="ECO:0000256" key="8">
    <source>
        <dbReference type="ARBA" id="ARBA00025475"/>
    </source>
</evidence>
<evidence type="ECO:0000256" key="3">
    <source>
        <dbReference type="ARBA" id="ARBA00011152"/>
    </source>
</evidence>
<dbReference type="EMBL" id="JAANEY010000001">
    <property type="protein sequence ID" value="MBT8551995.1"/>
    <property type="molecule type" value="Genomic_DNA"/>
</dbReference>
<evidence type="ECO:0000256" key="6">
    <source>
        <dbReference type="ARBA" id="ARBA00023102"/>
    </source>
</evidence>
<dbReference type="PANTHER" id="PTHR21235:SF2">
    <property type="entry name" value="IMIDAZOLE GLYCEROL PHOSPHATE SYNTHASE HISHF"/>
    <property type="match status" value="1"/>
</dbReference>
<name>A0A9Q2ZWI2_9BURK</name>
<keyword evidence="6 11" id="KW-0368">Histidine biosynthesis</keyword>
<evidence type="ECO:0000256" key="10">
    <source>
        <dbReference type="ARBA" id="ARBA00047838"/>
    </source>
</evidence>
<proteinExistence type="inferred from homology"/>
<gene>
    <name evidence="12" type="primary">hisF</name>
    <name evidence="12" type="ORF">G6731_08520</name>
</gene>
<dbReference type="InterPro" id="IPR013785">
    <property type="entry name" value="Aldolase_TIM"/>
</dbReference>
<comment type="function">
    <text evidence="8">IGPS catalyzes the conversion of PRFAR and glutamine to IGP, AICAR and glutamate. The HisF subunit catalyzes the cyclization activity that produces IGP and AICAR from PRFAR using the ammonia provided by the HisH subunit.</text>
</comment>
<dbReference type="InterPro" id="IPR050064">
    <property type="entry name" value="IGPS_HisA/HisF"/>
</dbReference>
<dbReference type="InterPro" id="IPR006062">
    <property type="entry name" value="His_biosynth"/>
</dbReference>
<evidence type="ECO:0000313" key="12">
    <source>
        <dbReference type="EMBL" id="MBT8551995.1"/>
    </source>
</evidence>
<keyword evidence="5 11" id="KW-0028">Amino-acid biosynthesis</keyword>
<evidence type="ECO:0000256" key="2">
    <source>
        <dbReference type="ARBA" id="ARBA00009667"/>
    </source>
</evidence>
<evidence type="ECO:0000256" key="9">
    <source>
        <dbReference type="ARBA" id="ARBA00030264"/>
    </source>
</evidence>
<dbReference type="GO" id="GO:0016829">
    <property type="term" value="F:lyase activity"/>
    <property type="evidence" value="ECO:0007669"/>
    <property type="project" value="UniProtKB-KW"/>
</dbReference>
<keyword evidence="7 12" id="KW-0456">Lyase</keyword>
<evidence type="ECO:0000313" key="13">
    <source>
        <dbReference type="Proteomes" id="UP000783102"/>
    </source>
</evidence>
<dbReference type="AlphaFoldDB" id="A0A9Q2ZWI2"/>
<dbReference type="InterPro" id="IPR011060">
    <property type="entry name" value="RibuloseP-bd_barrel"/>
</dbReference>
<comment type="catalytic activity">
    <reaction evidence="10">
        <text>5-[(5-phospho-1-deoxy-D-ribulos-1-ylimino)methylamino]-1-(5-phospho-beta-D-ribosyl)imidazole-4-carboxamide + L-glutamine = D-erythro-1-(imidazol-4-yl)glycerol 3-phosphate + 5-amino-1-(5-phospho-beta-D-ribosyl)imidazole-4-carboxamide + L-glutamate + H(+)</text>
        <dbReference type="Rhea" id="RHEA:24793"/>
        <dbReference type="ChEBI" id="CHEBI:15378"/>
        <dbReference type="ChEBI" id="CHEBI:29985"/>
        <dbReference type="ChEBI" id="CHEBI:58278"/>
        <dbReference type="ChEBI" id="CHEBI:58359"/>
        <dbReference type="ChEBI" id="CHEBI:58475"/>
        <dbReference type="ChEBI" id="CHEBI:58525"/>
        <dbReference type="EC" id="4.3.2.10"/>
    </reaction>
</comment>
<evidence type="ECO:0000256" key="5">
    <source>
        <dbReference type="ARBA" id="ARBA00022605"/>
    </source>
</evidence>
<evidence type="ECO:0000256" key="4">
    <source>
        <dbReference type="ARBA" id="ARBA00012809"/>
    </source>
</evidence>
<dbReference type="CDD" id="cd04731">
    <property type="entry name" value="HisF"/>
    <property type="match status" value="1"/>
</dbReference>
<sequence>MLKVRVIPTLLFKQFGLVKGQKFNSWRRVGPLLPAIKVYNQRDVDELILVDILAHHDDGEPDIESIRELGQDCFVPLTVGGGIKDVGQVQALLRSGADKISINTAPFDHPNIINEIASRHGSQCVVASVDVHVTHQGKWEAFSHAGQRPTGRDVIDWVRELEDRGAGEILITSIDRDGTMSGYDLALVEKVVSAVKIPVIASGGAGSYEHMIDVVLNAGASAVAAASIFHFTELTPQGAKLAMSNRGIPIRQNYKENNC</sequence>
<evidence type="ECO:0000256" key="7">
    <source>
        <dbReference type="ARBA" id="ARBA00023239"/>
    </source>
</evidence>
<dbReference type="Pfam" id="PF00977">
    <property type="entry name" value="His_biosynth"/>
    <property type="match status" value="1"/>
</dbReference>